<dbReference type="AlphaFoldDB" id="A0A6J6LH81"/>
<name>A0A6J6LH81_9ZZZZ</name>
<sequence length="90" mass="9826">MCNLRDTFDVEHVIARVANCLAVEGLGVRTNCVTPFIEVVGIFDERCFDAELRERVVKEVVGAAVQRCRGNDVAARFGKVLNGESLSGLT</sequence>
<protein>
    <submittedName>
        <fullName evidence="1">Unannotated protein</fullName>
    </submittedName>
</protein>
<reference evidence="1" key="1">
    <citation type="submission" date="2020-05" db="EMBL/GenBank/DDBJ databases">
        <authorList>
            <person name="Chiriac C."/>
            <person name="Salcher M."/>
            <person name="Ghai R."/>
            <person name="Kavagutti S V."/>
        </authorList>
    </citation>
    <scope>NUCLEOTIDE SEQUENCE</scope>
</reference>
<gene>
    <name evidence="1" type="ORF">UFOPK2143_01812</name>
</gene>
<evidence type="ECO:0000313" key="1">
    <source>
        <dbReference type="EMBL" id="CAB4660498.1"/>
    </source>
</evidence>
<accession>A0A6J6LH81</accession>
<proteinExistence type="predicted"/>
<dbReference type="EMBL" id="CAEZVV010000196">
    <property type="protein sequence ID" value="CAB4660498.1"/>
    <property type="molecule type" value="Genomic_DNA"/>
</dbReference>
<organism evidence="1">
    <name type="scientific">freshwater metagenome</name>
    <dbReference type="NCBI Taxonomy" id="449393"/>
    <lineage>
        <taxon>unclassified sequences</taxon>
        <taxon>metagenomes</taxon>
        <taxon>ecological metagenomes</taxon>
    </lineage>
</organism>